<protein>
    <submittedName>
        <fullName evidence="1">Uncharacterized protein</fullName>
    </submittedName>
</protein>
<gene>
    <name evidence="1" type="ORF">C5Y98_05885</name>
</gene>
<name>A0A2S8G6N8_9BACT</name>
<dbReference type="EMBL" id="PUIB01000009">
    <property type="protein sequence ID" value="PQO40135.1"/>
    <property type="molecule type" value="Genomic_DNA"/>
</dbReference>
<comment type="caution">
    <text evidence="1">The sequence shown here is derived from an EMBL/GenBank/DDBJ whole genome shotgun (WGS) entry which is preliminary data.</text>
</comment>
<evidence type="ECO:0000313" key="2">
    <source>
        <dbReference type="Proteomes" id="UP000239388"/>
    </source>
</evidence>
<dbReference type="RefSeq" id="WP_105352478.1">
    <property type="nucleotide sequence ID" value="NZ_PUIB01000009.1"/>
</dbReference>
<accession>A0A2S8G6N8</accession>
<evidence type="ECO:0000313" key="1">
    <source>
        <dbReference type="EMBL" id="PQO40135.1"/>
    </source>
</evidence>
<sequence length="149" mass="16966">MDDTSSEGPDERKLRSEYTRADFGVEIEREWPLCAEGEDGKWHCTWTFEVAASPAAAIDFDRLGEEFTAILSGVAQQVTRCATLQYATRISSVGTSIYVHVTTLYHIVGPEYRHATIEMFKLVERHLGPIKTIEANPREIWPPWHSPTW</sequence>
<dbReference type="Proteomes" id="UP000239388">
    <property type="component" value="Unassembled WGS sequence"/>
</dbReference>
<proteinExistence type="predicted"/>
<dbReference type="AlphaFoldDB" id="A0A2S8G6N8"/>
<dbReference type="OrthoDB" id="9999627at2"/>
<organism evidence="1 2">
    <name type="scientific">Blastopirellula marina</name>
    <dbReference type="NCBI Taxonomy" id="124"/>
    <lineage>
        <taxon>Bacteria</taxon>
        <taxon>Pseudomonadati</taxon>
        <taxon>Planctomycetota</taxon>
        <taxon>Planctomycetia</taxon>
        <taxon>Pirellulales</taxon>
        <taxon>Pirellulaceae</taxon>
        <taxon>Blastopirellula</taxon>
    </lineage>
</organism>
<reference evidence="1 2" key="1">
    <citation type="submission" date="2018-02" db="EMBL/GenBank/DDBJ databases">
        <title>Comparative genomes isolates from brazilian mangrove.</title>
        <authorList>
            <person name="Araujo J.E."/>
            <person name="Taketani R.G."/>
            <person name="Silva M.C.P."/>
            <person name="Loureco M.V."/>
            <person name="Andreote F.D."/>
        </authorList>
    </citation>
    <scope>NUCLEOTIDE SEQUENCE [LARGE SCALE GENOMIC DNA]</scope>
    <source>
        <strain evidence="1 2">NAP PRIS-MGV</strain>
    </source>
</reference>